<evidence type="ECO:0000313" key="3">
    <source>
        <dbReference type="Proteomes" id="UP001233172"/>
    </source>
</evidence>
<evidence type="ECO:0000256" key="1">
    <source>
        <dbReference type="SAM" id="MobiDB-lite"/>
    </source>
</evidence>
<evidence type="ECO:0000313" key="2">
    <source>
        <dbReference type="EMBL" id="KAK0069501.1"/>
    </source>
</evidence>
<comment type="caution">
    <text evidence="2">The sequence shown here is derived from an EMBL/GenBank/DDBJ whole genome shotgun (WGS) entry which is preliminary data.</text>
</comment>
<protein>
    <submittedName>
        <fullName evidence="2">Uncharacterized protein</fullName>
    </submittedName>
</protein>
<reference evidence="2" key="1">
    <citation type="journal article" date="2023" name="PLoS Negl. Trop. Dis.">
        <title>A genome sequence for Biomphalaria pfeifferi, the major vector snail for the human-infecting parasite Schistosoma mansoni.</title>
        <authorList>
            <person name="Bu L."/>
            <person name="Lu L."/>
            <person name="Laidemitt M.R."/>
            <person name="Zhang S.M."/>
            <person name="Mutuku M."/>
            <person name="Mkoji G."/>
            <person name="Steinauer M."/>
            <person name="Loker E.S."/>
        </authorList>
    </citation>
    <scope>NUCLEOTIDE SEQUENCE</scope>
    <source>
        <strain evidence="2">KasaAsao</strain>
    </source>
</reference>
<dbReference type="AlphaFoldDB" id="A0AAD8FN72"/>
<dbReference type="EMBL" id="JASAOG010000002">
    <property type="protein sequence ID" value="KAK0069501.1"/>
    <property type="molecule type" value="Genomic_DNA"/>
</dbReference>
<keyword evidence="3" id="KW-1185">Reference proteome</keyword>
<name>A0AAD8FN72_BIOPF</name>
<dbReference type="Proteomes" id="UP001233172">
    <property type="component" value="Unassembled WGS sequence"/>
</dbReference>
<reference evidence="2" key="2">
    <citation type="submission" date="2023-04" db="EMBL/GenBank/DDBJ databases">
        <authorList>
            <person name="Bu L."/>
            <person name="Lu L."/>
            <person name="Laidemitt M.R."/>
            <person name="Zhang S.M."/>
            <person name="Mutuku M."/>
            <person name="Mkoji G."/>
            <person name="Steinauer M."/>
            <person name="Loker E.S."/>
        </authorList>
    </citation>
    <scope>NUCLEOTIDE SEQUENCE</scope>
    <source>
        <strain evidence="2">KasaAsao</strain>
        <tissue evidence="2">Whole Snail</tissue>
    </source>
</reference>
<gene>
    <name evidence="2" type="ORF">Bpfe_000678</name>
</gene>
<accession>A0AAD8FN72</accession>
<sequence length="85" mass="9520">MVGVDQTKENKKDRLQPRISSCTENSETLLRDGAAGEKGDKQWREGLVEQGNRIFVVDRGCCRYCRGGIEERRDGTNCLGTDDTP</sequence>
<proteinExistence type="predicted"/>
<organism evidence="2 3">
    <name type="scientific">Biomphalaria pfeifferi</name>
    <name type="common">Bloodfluke planorb</name>
    <name type="synonym">Freshwater snail</name>
    <dbReference type="NCBI Taxonomy" id="112525"/>
    <lineage>
        <taxon>Eukaryota</taxon>
        <taxon>Metazoa</taxon>
        <taxon>Spiralia</taxon>
        <taxon>Lophotrochozoa</taxon>
        <taxon>Mollusca</taxon>
        <taxon>Gastropoda</taxon>
        <taxon>Heterobranchia</taxon>
        <taxon>Euthyneura</taxon>
        <taxon>Panpulmonata</taxon>
        <taxon>Hygrophila</taxon>
        <taxon>Lymnaeoidea</taxon>
        <taxon>Planorbidae</taxon>
        <taxon>Biomphalaria</taxon>
    </lineage>
</organism>
<feature type="region of interest" description="Disordered" evidence="1">
    <location>
        <begin position="1"/>
        <end position="26"/>
    </location>
</feature>
<feature type="compositionally biased region" description="Basic and acidic residues" evidence="1">
    <location>
        <begin position="1"/>
        <end position="16"/>
    </location>
</feature>